<organism evidence="2">
    <name type="scientific">Opuntia streptacantha</name>
    <name type="common">Prickly pear cactus</name>
    <name type="synonym">Opuntia cardona</name>
    <dbReference type="NCBI Taxonomy" id="393608"/>
    <lineage>
        <taxon>Eukaryota</taxon>
        <taxon>Viridiplantae</taxon>
        <taxon>Streptophyta</taxon>
        <taxon>Embryophyta</taxon>
        <taxon>Tracheophyta</taxon>
        <taxon>Spermatophyta</taxon>
        <taxon>Magnoliopsida</taxon>
        <taxon>eudicotyledons</taxon>
        <taxon>Gunneridae</taxon>
        <taxon>Pentapetalae</taxon>
        <taxon>Caryophyllales</taxon>
        <taxon>Cactineae</taxon>
        <taxon>Cactaceae</taxon>
        <taxon>Opuntioideae</taxon>
        <taxon>Opuntia</taxon>
    </lineage>
</organism>
<reference evidence="2" key="2">
    <citation type="submission" date="2020-07" db="EMBL/GenBank/DDBJ databases">
        <authorList>
            <person name="Vera ALvarez R."/>
            <person name="Arias-Moreno D.M."/>
            <person name="Jimenez-Jacinto V."/>
            <person name="Jimenez-Bremont J.F."/>
            <person name="Swaminathan K."/>
            <person name="Moose S.P."/>
            <person name="Guerrero-Gonzalez M.L."/>
            <person name="Marino-Ramirez L."/>
            <person name="Landsman D."/>
            <person name="Rodriguez-Kessler M."/>
            <person name="Delgado-Sanchez P."/>
        </authorList>
    </citation>
    <scope>NUCLEOTIDE SEQUENCE</scope>
    <source>
        <tissue evidence="2">Cladode</tissue>
    </source>
</reference>
<dbReference type="AlphaFoldDB" id="A0A7C9CTL1"/>
<name>A0A7C9CTL1_OPUST</name>
<reference evidence="2" key="1">
    <citation type="journal article" date="2013" name="J. Plant Res.">
        <title>Effect of fungi and light on seed germination of three Opuntia species from semiarid lands of central Mexico.</title>
        <authorList>
            <person name="Delgado-Sanchez P."/>
            <person name="Jimenez-Bremont J.F."/>
            <person name="Guerrero-Gonzalez Mde L."/>
            <person name="Flores J."/>
        </authorList>
    </citation>
    <scope>NUCLEOTIDE SEQUENCE</scope>
    <source>
        <tissue evidence="2">Cladode</tissue>
    </source>
</reference>
<protein>
    <submittedName>
        <fullName evidence="2">Uncharacterized protein</fullName>
    </submittedName>
</protein>
<feature type="region of interest" description="Disordered" evidence="1">
    <location>
        <begin position="1"/>
        <end position="32"/>
    </location>
</feature>
<sequence>MEGFRQQQERSCRKANGESEKNRTSPSLPPSPTNLWLWRLTLCWAWDPPLLFPAFLISLLLLPASSSLPLLPIPPLSLSLSLSLSLATGESCSMCVHLPMLTTPRTHICLVDTGYQVSTLLRKKTKKKKK</sequence>
<evidence type="ECO:0000313" key="2">
    <source>
        <dbReference type="EMBL" id="MBA4625342.1"/>
    </source>
</evidence>
<accession>A0A7C9CTL1</accession>
<evidence type="ECO:0000256" key="1">
    <source>
        <dbReference type="SAM" id="MobiDB-lite"/>
    </source>
</evidence>
<proteinExistence type="predicted"/>
<dbReference type="EMBL" id="GISG01051616">
    <property type="protein sequence ID" value="MBA4625342.1"/>
    <property type="molecule type" value="Transcribed_RNA"/>
</dbReference>
<feature type="compositionally biased region" description="Basic and acidic residues" evidence="1">
    <location>
        <begin position="7"/>
        <end position="23"/>
    </location>
</feature>